<keyword evidence="4" id="KW-1185">Reference proteome</keyword>
<proteinExistence type="predicted"/>
<organism evidence="3 4">
    <name type="scientific">Coccomyxa subellipsoidea (strain C-169)</name>
    <name type="common">Green microalga</name>
    <dbReference type="NCBI Taxonomy" id="574566"/>
    <lineage>
        <taxon>Eukaryota</taxon>
        <taxon>Viridiplantae</taxon>
        <taxon>Chlorophyta</taxon>
        <taxon>core chlorophytes</taxon>
        <taxon>Trebouxiophyceae</taxon>
        <taxon>Trebouxiophyceae incertae sedis</taxon>
        <taxon>Coccomyxaceae</taxon>
        <taxon>Coccomyxa</taxon>
        <taxon>Coccomyxa subellipsoidea</taxon>
    </lineage>
</organism>
<dbReference type="GeneID" id="17036254"/>
<feature type="compositionally biased region" description="Basic and acidic residues" evidence="1">
    <location>
        <begin position="86"/>
        <end position="95"/>
    </location>
</feature>
<dbReference type="RefSeq" id="XP_005642744.1">
    <property type="nucleotide sequence ID" value="XM_005642687.1"/>
</dbReference>
<dbReference type="EMBL" id="AGSI01000025">
    <property type="protein sequence ID" value="EIE18200.1"/>
    <property type="molecule type" value="Genomic_DNA"/>
</dbReference>
<feature type="region of interest" description="Disordered" evidence="1">
    <location>
        <begin position="68"/>
        <end position="95"/>
    </location>
</feature>
<gene>
    <name evidence="3" type="ORF">COCSUDRAFT_54974</name>
</gene>
<dbReference type="Proteomes" id="UP000007264">
    <property type="component" value="Unassembled WGS sequence"/>
</dbReference>
<keyword evidence="2" id="KW-1133">Transmembrane helix</keyword>
<dbReference type="KEGG" id="csl:COCSUDRAFT_54974"/>
<keyword evidence="2" id="KW-0472">Membrane</keyword>
<reference evidence="3 4" key="1">
    <citation type="journal article" date="2012" name="Genome Biol.">
        <title>The genome of the polar eukaryotic microalga coccomyxa subellipsoidea reveals traits of cold adaptation.</title>
        <authorList>
            <person name="Blanc G."/>
            <person name="Agarkova I."/>
            <person name="Grimwood J."/>
            <person name="Kuo A."/>
            <person name="Brueggeman A."/>
            <person name="Dunigan D."/>
            <person name="Gurnon J."/>
            <person name="Ladunga I."/>
            <person name="Lindquist E."/>
            <person name="Lucas S."/>
            <person name="Pangilinan J."/>
            <person name="Proschold T."/>
            <person name="Salamov A."/>
            <person name="Schmutz J."/>
            <person name="Weeks D."/>
            <person name="Yamada T."/>
            <person name="Claverie J.M."/>
            <person name="Grigoriev I."/>
            <person name="Van Etten J."/>
            <person name="Lomsadze A."/>
            <person name="Borodovsky M."/>
        </authorList>
    </citation>
    <scope>NUCLEOTIDE SEQUENCE [LARGE SCALE GENOMIC DNA]</scope>
    <source>
        <strain evidence="3 4">C-169</strain>
    </source>
</reference>
<dbReference type="AlphaFoldDB" id="I0YII1"/>
<accession>I0YII1</accession>
<feature type="region of interest" description="Disordered" evidence="1">
    <location>
        <begin position="1"/>
        <end position="23"/>
    </location>
</feature>
<name>I0YII1_COCSC</name>
<evidence type="ECO:0000256" key="1">
    <source>
        <dbReference type="SAM" id="MobiDB-lite"/>
    </source>
</evidence>
<evidence type="ECO:0000313" key="3">
    <source>
        <dbReference type="EMBL" id="EIE18200.1"/>
    </source>
</evidence>
<protein>
    <submittedName>
        <fullName evidence="3">Uncharacterized protein</fullName>
    </submittedName>
</protein>
<sequence length="95" mass="10491">MGTTQQSISTLQQQQQPTADLVPQIKRQDKVYKTGGLPVWAAVFIPCTVVALVALLLFVAQRQRKHTERLTRSLLTDPAANTSLKARTDTEDSEA</sequence>
<keyword evidence="2" id="KW-0812">Transmembrane</keyword>
<feature type="transmembrane region" description="Helical" evidence="2">
    <location>
        <begin position="39"/>
        <end position="60"/>
    </location>
</feature>
<evidence type="ECO:0000256" key="2">
    <source>
        <dbReference type="SAM" id="Phobius"/>
    </source>
</evidence>
<comment type="caution">
    <text evidence="3">The sequence shown here is derived from an EMBL/GenBank/DDBJ whole genome shotgun (WGS) entry which is preliminary data.</text>
</comment>
<evidence type="ECO:0000313" key="4">
    <source>
        <dbReference type="Proteomes" id="UP000007264"/>
    </source>
</evidence>
<feature type="compositionally biased region" description="Low complexity" evidence="1">
    <location>
        <begin position="1"/>
        <end position="18"/>
    </location>
</feature>